<dbReference type="RefSeq" id="WP_377582725.1">
    <property type="nucleotide sequence ID" value="NZ_JBHTKA010000008.1"/>
</dbReference>
<feature type="compositionally biased region" description="Basic and acidic residues" evidence="1">
    <location>
        <begin position="1"/>
        <end position="11"/>
    </location>
</feature>
<reference evidence="3" key="1">
    <citation type="journal article" date="2019" name="Int. J. Syst. Evol. Microbiol.">
        <title>The Global Catalogue of Microorganisms (GCM) 10K type strain sequencing project: providing services to taxonomists for standard genome sequencing and annotation.</title>
        <authorList>
            <consortium name="The Broad Institute Genomics Platform"/>
            <consortium name="The Broad Institute Genome Sequencing Center for Infectious Disease"/>
            <person name="Wu L."/>
            <person name="Ma J."/>
        </authorList>
    </citation>
    <scope>NUCLEOTIDE SEQUENCE [LARGE SCALE GENOMIC DNA]</scope>
    <source>
        <strain evidence="3">CCUG 58938</strain>
    </source>
</reference>
<evidence type="ECO:0000256" key="1">
    <source>
        <dbReference type="SAM" id="MobiDB-lite"/>
    </source>
</evidence>
<protein>
    <submittedName>
        <fullName evidence="2">Uncharacterized protein</fullName>
    </submittedName>
</protein>
<name>A0ABW3K7K1_9BACT</name>
<dbReference type="Proteomes" id="UP001597112">
    <property type="component" value="Unassembled WGS sequence"/>
</dbReference>
<evidence type="ECO:0000313" key="3">
    <source>
        <dbReference type="Proteomes" id="UP001597112"/>
    </source>
</evidence>
<accession>A0ABW3K7K1</accession>
<dbReference type="EMBL" id="JBHTKA010000008">
    <property type="protein sequence ID" value="MFD1002020.1"/>
    <property type="molecule type" value="Genomic_DNA"/>
</dbReference>
<evidence type="ECO:0000313" key="2">
    <source>
        <dbReference type="EMBL" id="MFD1002020.1"/>
    </source>
</evidence>
<feature type="region of interest" description="Disordered" evidence="1">
    <location>
        <begin position="1"/>
        <end position="25"/>
    </location>
</feature>
<proteinExistence type="predicted"/>
<gene>
    <name evidence="2" type="ORF">ACFQ21_22030</name>
</gene>
<comment type="caution">
    <text evidence="2">The sequence shown here is derived from an EMBL/GenBank/DDBJ whole genome shotgun (WGS) entry which is preliminary data.</text>
</comment>
<organism evidence="2 3">
    <name type="scientific">Ohtaekwangia kribbensis</name>
    <dbReference type="NCBI Taxonomy" id="688913"/>
    <lineage>
        <taxon>Bacteria</taxon>
        <taxon>Pseudomonadati</taxon>
        <taxon>Bacteroidota</taxon>
        <taxon>Cytophagia</taxon>
        <taxon>Cytophagales</taxon>
        <taxon>Fulvivirgaceae</taxon>
        <taxon>Ohtaekwangia</taxon>
    </lineage>
</organism>
<sequence length="129" mass="14365">MIANRNDEKTGGAKPQASRTAPRMEQLSAREAGVYHVLPVQENGILYSLTSARMDGNVGEVHHAIASDTSGKELWKTQFYSREYIPHLETDVQNIFIVDLYISGQHVCIKPEHGSMITIDKLTGQIITQ</sequence>
<keyword evidence="3" id="KW-1185">Reference proteome</keyword>